<dbReference type="Gene3D" id="3.90.640.10">
    <property type="entry name" value="Actin, Chain A, domain 4"/>
    <property type="match status" value="1"/>
</dbReference>
<keyword evidence="4" id="KW-0256">Endoplasmic reticulum</keyword>
<dbReference type="Pfam" id="PF00012">
    <property type="entry name" value="HSP70"/>
    <property type="match status" value="1"/>
</dbReference>
<protein>
    <submittedName>
        <fullName evidence="10">Uncharacterized protein</fullName>
    </submittedName>
</protein>
<evidence type="ECO:0000256" key="8">
    <source>
        <dbReference type="SAM" id="MobiDB-lite"/>
    </source>
</evidence>
<comment type="similarity">
    <text evidence="7">Belongs to the heat shock protein 70 (TC 1.A.33) family. HSP110/SSE subfamily.</text>
</comment>
<dbReference type="PANTHER" id="PTHR45639:SF3">
    <property type="entry name" value="HYPOXIA UP-REGULATED PROTEIN 1"/>
    <property type="match status" value="1"/>
</dbReference>
<evidence type="ECO:0000256" key="6">
    <source>
        <dbReference type="ARBA" id="ARBA00023186"/>
    </source>
</evidence>
<comment type="subcellular location">
    <subcellularLocation>
        <location evidence="1">Endoplasmic reticulum lumen</location>
    </subcellularLocation>
</comment>
<dbReference type="PANTHER" id="PTHR45639">
    <property type="entry name" value="HSC70CB, ISOFORM G-RELATED"/>
    <property type="match status" value="1"/>
</dbReference>
<organism evidence="10 11">
    <name type="scientific">Coccomyxa viridis</name>
    <dbReference type="NCBI Taxonomy" id="1274662"/>
    <lineage>
        <taxon>Eukaryota</taxon>
        <taxon>Viridiplantae</taxon>
        <taxon>Chlorophyta</taxon>
        <taxon>core chlorophytes</taxon>
        <taxon>Trebouxiophyceae</taxon>
        <taxon>Trebouxiophyceae incertae sedis</taxon>
        <taxon>Coccomyxaceae</taxon>
        <taxon>Coccomyxa</taxon>
    </lineage>
</organism>
<dbReference type="EMBL" id="CAUYUE010000010">
    <property type="protein sequence ID" value="CAK0784385.1"/>
    <property type="molecule type" value="Genomic_DNA"/>
</dbReference>
<dbReference type="Gene3D" id="3.30.420.40">
    <property type="match status" value="2"/>
</dbReference>
<evidence type="ECO:0000313" key="11">
    <source>
        <dbReference type="Proteomes" id="UP001314263"/>
    </source>
</evidence>
<keyword evidence="6" id="KW-0143">Chaperone</keyword>
<dbReference type="InterPro" id="IPR013126">
    <property type="entry name" value="Hsp_70_fam"/>
</dbReference>
<dbReference type="Gene3D" id="3.30.30.30">
    <property type="match status" value="1"/>
</dbReference>
<dbReference type="InterPro" id="IPR018181">
    <property type="entry name" value="Heat_shock_70_CS"/>
</dbReference>
<dbReference type="SUPFAM" id="SSF53067">
    <property type="entry name" value="Actin-like ATPase domain"/>
    <property type="match status" value="2"/>
</dbReference>
<evidence type="ECO:0000256" key="3">
    <source>
        <dbReference type="ARBA" id="ARBA00022741"/>
    </source>
</evidence>
<keyword evidence="3" id="KW-0547">Nucleotide-binding</keyword>
<dbReference type="GO" id="GO:0005524">
    <property type="term" value="F:ATP binding"/>
    <property type="evidence" value="ECO:0007669"/>
    <property type="project" value="UniProtKB-KW"/>
</dbReference>
<dbReference type="GO" id="GO:0005788">
    <property type="term" value="C:endoplasmic reticulum lumen"/>
    <property type="evidence" value="ECO:0007669"/>
    <property type="project" value="UniProtKB-SubCell"/>
</dbReference>
<dbReference type="InterPro" id="IPR029047">
    <property type="entry name" value="HSP70_peptide-bd_sf"/>
</dbReference>
<dbReference type="InterPro" id="IPR043129">
    <property type="entry name" value="ATPase_NBD"/>
</dbReference>
<feature type="signal peptide" evidence="9">
    <location>
        <begin position="1"/>
        <end position="28"/>
    </location>
</feature>
<dbReference type="PROSITE" id="PS51257">
    <property type="entry name" value="PROKAR_LIPOPROTEIN"/>
    <property type="match status" value="1"/>
</dbReference>
<feature type="region of interest" description="Disordered" evidence="8">
    <location>
        <begin position="562"/>
        <end position="604"/>
    </location>
</feature>
<sequence>MPLRLTAGRYVPLCVLSIVILQACQVHCGPLMAVDLGGEFLKVSVVKPGRIPISIVSNEMSKRRTSAQLAFIEGDRLLGEEAAALAVRYPERVYARTRDLVGKLALHDDVSKLLTENLLPYTIVEDPERRTVAVKTQTGEVVSAEALVGGILHYAKQITSAASDGAQVLDCVIVAPPFFGPAQRQALYDAAHLAGLNVLALINSHAAAALQYGIERDFTNKTEWVILYDMGATSTEAALVKFSSFVVKEFGKPKTYSQFEVKDVAWDESLGGERLDLILLNHFADEFQEKHGFDIRTSPKAVAKLKRQAKKTKEVLSANTEAPISVEELHNGIDFRSRITRADFERLAGGFFAAAAKPLRAILERNSLVGKSGVDLKAVELLGGGSRVPAVQAALSEALGGRTLDKHLDADEAVVLGAGLFAANLSTTFRLRKFGMADGATYPLMFQLEKTDEQEFEGEAYQPKALLPFMKRVPAKRVVHLPEAARDPVEFSLSFNESAPLPQGISTTQLANFHVTGIDAAKAKYAEVPKLSVHFAADASGLLQVTKGEAVIETTEEYTVKVPKAKAKADKGKQAPEEPAQAAEAAPQDSDAAAPEDGEPEDGVAANATDAAANETVPAEEYEEVTKTRKKTVRLPLTIGGLGLVMPGMGAEQLKAGKAMMGAFERQEAEKRDAERAKNDLEAYIISTGGVLDDGAFNEVTTEKQREAFRKELAQAEDWLYEDGEAQPAAVFKAKLAALKQTGDPMSFRASEASARPQAVDSARQLAELIGKSINAWPTIKPWLNETDIKGLTEQVSAYEKWLDGEVAKQGKLRPEQDPVLKSADVDAKLDDVRKLFNKLKNKKKPKPPPPPPAAANDTANATDAAPVAEAAGDVEFMEVTAEEVIRIQEEAGEMPAKDEL</sequence>
<dbReference type="PROSITE" id="PS01036">
    <property type="entry name" value="HSP70_3"/>
    <property type="match status" value="1"/>
</dbReference>
<evidence type="ECO:0000256" key="1">
    <source>
        <dbReference type="ARBA" id="ARBA00004319"/>
    </source>
</evidence>
<feature type="region of interest" description="Disordered" evidence="8">
    <location>
        <begin position="609"/>
        <end position="628"/>
    </location>
</feature>
<dbReference type="InterPro" id="IPR029048">
    <property type="entry name" value="HSP70_C_sf"/>
</dbReference>
<keyword evidence="11" id="KW-1185">Reference proteome</keyword>
<feature type="region of interest" description="Disordered" evidence="8">
    <location>
        <begin position="839"/>
        <end position="874"/>
    </location>
</feature>
<comment type="caution">
    <text evidence="10">The sequence shown here is derived from an EMBL/GenBank/DDBJ whole genome shotgun (WGS) entry which is preliminary data.</text>
</comment>
<dbReference type="Proteomes" id="UP001314263">
    <property type="component" value="Unassembled WGS sequence"/>
</dbReference>
<dbReference type="Gene3D" id="1.20.1270.10">
    <property type="match status" value="1"/>
</dbReference>
<evidence type="ECO:0000256" key="5">
    <source>
        <dbReference type="ARBA" id="ARBA00022840"/>
    </source>
</evidence>
<evidence type="ECO:0000256" key="2">
    <source>
        <dbReference type="ARBA" id="ARBA00022729"/>
    </source>
</evidence>
<dbReference type="FunFam" id="1.20.1270.10:FF:000002">
    <property type="entry name" value="Heat shock 70 kDa protein 4"/>
    <property type="match status" value="1"/>
</dbReference>
<dbReference type="GO" id="GO:0140662">
    <property type="term" value="F:ATP-dependent protein folding chaperone"/>
    <property type="evidence" value="ECO:0007669"/>
    <property type="project" value="InterPro"/>
</dbReference>
<feature type="compositionally biased region" description="Low complexity" evidence="8">
    <location>
        <begin position="855"/>
        <end position="872"/>
    </location>
</feature>
<evidence type="ECO:0000256" key="9">
    <source>
        <dbReference type="SAM" id="SignalP"/>
    </source>
</evidence>
<accession>A0AAV1IEG2</accession>
<dbReference type="GO" id="GO:0030968">
    <property type="term" value="P:endoplasmic reticulum unfolded protein response"/>
    <property type="evidence" value="ECO:0007669"/>
    <property type="project" value="TreeGrafter"/>
</dbReference>
<dbReference type="AlphaFoldDB" id="A0AAV1IEG2"/>
<evidence type="ECO:0000256" key="7">
    <source>
        <dbReference type="ARBA" id="ARBA00061090"/>
    </source>
</evidence>
<proteinExistence type="inferred from homology"/>
<dbReference type="PRINTS" id="PR00301">
    <property type="entry name" value="HEATSHOCK70"/>
</dbReference>
<dbReference type="FunFam" id="3.90.640.10:FF:000004">
    <property type="entry name" value="Heat shock 70 kDa protein 4"/>
    <property type="match status" value="1"/>
</dbReference>
<dbReference type="SUPFAM" id="SSF100934">
    <property type="entry name" value="Heat shock protein 70kD (HSP70), C-terminal subdomain"/>
    <property type="match status" value="1"/>
</dbReference>
<dbReference type="Gene3D" id="2.60.34.10">
    <property type="entry name" value="Substrate Binding Domain Of DNAk, Chain A, domain 1"/>
    <property type="match status" value="1"/>
</dbReference>
<feature type="compositionally biased region" description="Basic and acidic residues" evidence="8">
    <location>
        <begin position="567"/>
        <end position="576"/>
    </location>
</feature>
<dbReference type="GO" id="GO:0034663">
    <property type="term" value="C:endoplasmic reticulum chaperone complex"/>
    <property type="evidence" value="ECO:0007669"/>
    <property type="project" value="TreeGrafter"/>
</dbReference>
<keyword evidence="2 9" id="KW-0732">Signal</keyword>
<evidence type="ECO:0000256" key="4">
    <source>
        <dbReference type="ARBA" id="ARBA00022824"/>
    </source>
</evidence>
<name>A0AAV1IEG2_9CHLO</name>
<dbReference type="CDD" id="cd10230">
    <property type="entry name" value="ASKHA_NBD_HSP70_HYOU1"/>
    <property type="match status" value="1"/>
</dbReference>
<evidence type="ECO:0000313" key="10">
    <source>
        <dbReference type="EMBL" id="CAK0784385.1"/>
    </source>
</evidence>
<feature type="chain" id="PRO_5043841548" evidence="9">
    <location>
        <begin position="29"/>
        <end position="901"/>
    </location>
</feature>
<feature type="compositionally biased region" description="Low complexity" evidence="8">
    <location>
        <begin position="577"/>
        <end position="593"/>
    </location>
</feature>
<keyword evidence="5" id="KW-0067">ATP-binding</keyword>
<reference evidence="10 11" key="1">
    <citation type="submission" date="2023-10" db="EMBL/GenBank/DDBJ databases">
        <authorList>
            <person name="Maclean D."/>
            <person name="Macfadyen A."/>
        </authorList>
    </citation>
    <scope>NUCLEOTIDE SEQUENCE [LARGE SCALE GENOMIC DNA]</scope>
</reference>
<gene>
    <name evidence="10" type="ORF">CVIRNUC_007589</name>
</gene>